<dbReference type="Gene3D" id="3.30.160.60">
    <property type="entry name" value="Classic Zinc Finger"/>
    <property type="match status" value="1"/>
</dbReference>
<evidence type="ECO:0000259" key="2">
    <source>
        <dbReference type="PROSITE" id="PS50157"/>
    </source>
</evidence>
<keyword evidence="1" id="KW-0862">Zinc</keyword>
<protein>
    <recommendedName>
        <fullName evidence="2">C2H2-type domain-containing protein</fullName>
    </recommendedName>
</protein>
<dbReference type="PROSITE" id="PS50157">
    <property type="entry name" value="ZINC_FINGER_C2H2_2"/>
    <property type="match status" value="1"/>
</dbReference>
<keyword evidence="1" id="KW-0863">Zinc-finger</keyword>
<evidence type="ECO:0000313" key="3">
    <source>
        <dbReference type="EMBL" id="JAS12447.1"/>
    </source>
</evidence>
<dbReference type="PANTHER" id="PTHR33936:SF24">
    <property type="entry name" value="C2H2-TYPE DOMAIN-CONTAINING PROTEIN"/>
    <property type="match status" value="1"/>
</dbReference>
<gene>
    <name evidence="3" type="ORF">g.21939</name>
</gene>
<keyword evidence="1" id="KW-0479">Metal-binding</keyword>
<feature type="domain" description="C2H2-type" evidence="2">
    <location>
        <begin position="5"/>
        <end position="28"/>
    </location>
</feature>
<dbReference type="PROSITE" id="PS00028">
    <property type="entry name" value="ZINC_FINGER_C2H2_1"/>
    <property type="match status" value="2"/>
</dbReference>
<dbReference type="GO" id="GO:0008270">
    <property type="term" value="F:zinc ion binding"/>
    <property type="evidence" value="ECO:0007669"/>
    <property type="project" value="UniProtKB-KW"/>
</dbReference>
<dbReference type="SMART" id="SM00355">
    <property type="entry name" value="ZnF_C2H2"/>
    <property type="match status" value="2"/>
</dbReference>
<dbReference type="EMBL" id="GEDC01024851">
    <property type="protein sequence ID" value="JAS12447.1"/>
    <property type="molecule type" value="Transcribed_RNA"/>
</dbReference>
<dbReference type="AlphaFoldDB" id="A0A1B6CG27"/>
<dbReference type="PANTHER" id="PTHR33936">
    <property type="entry name" value="PROTEIN CBG17840"/>
    <property type="match status" value="1"/>
</dbReference>
<sequence>MAPTFICKFCEKSFVRNFCLKRHLRKVHNLNLENVSLARSNFSCPLCQEKLKKYSDFIKHSSDKHDITIKNKKIEFKNEKEFLMWKNDIEKESNTYFYKRTSSLRADYKKQFFYCNRSGFYHSTLVERKREIKKQGSRKINGFCPCSLKVYFFDDGKVKVDYCSTHVGHTVDVQHLPLTLEERQAIAIQIRNNIPYDVILANVRSSIGTKDCDRIHLLTKQDLRNIKAEFGLNDDIVFHSKDPCSVDAWVREELMSDNNCILLYKPRNKTNYKYQFSALNKEDFILGIMTTAQEKVLKTFGNNTICIDTIHGLNSFDLELLILMVLDEKRQGIPCAFLLCSRIIDETIGAFISVIKDRVGTLEPSILMTDMTDLFYKGWLDIMGCVERPLYCIWHVDRDWQENLEKIKVQEKQAEAYNKLRSLLEETNKEAFSRMLGPVVKSLCSNDETKKFGHYFNDKYGGCCKQWAYCYRKDYGININMNLGTLHRTIKQLYSKRKAVKLPDKSVHIIVQFIKENLSEYSTFLEKELVTPEVNLTSLQTSTNSIFEENVDLSTNEVKGCEEKSLSLKKITSIEPEVMKSHLLERFIKTIDKIMTKEEFKMGQQAITTLEINLKSLK</sequence>
<proteinExistence type="predicted"/>
<name>A0A1B6CG27_9HEMI</name>
<dbReference type="InterPro" id="IPR052797">
    <property type="entry name" value="RegFact_GeneExpr_CellDeath"/>
</dbReference>
<evidence type="ECO:0000256" key="1">
    <source>
        <dbReference type="PROSITE-ProRule" id="PRU00042"/>
    </source>
</evidence>
<reference evidence="3" key="1">
    <citation type="submission" date="2015-12" db="EMBL/GenBank/DDBJ databases">
        <title>De novo transcriptome assembly of four potential Pierce s Disease insect vectors from Arizona vineyards.</title>
        <authorList>
            <person name="Tassone E.E."/>
        </authorList>
    </citation>
    <scope>NUCLEOTIDE SEQUENCE</scope>
</reference>
<dbReference type="InterPro" id="IPR013087">
    <property type="entry name" value="Znf_C2H2_type"/>
</dbReference>
<accession>A0A1B6CG27</accession>
<organism evidence="3">
    <name type="scientific">Clastoptera arizonana</name>
    <name type="common">Arizona spittle bug</name>
    <dbReference type="NCBI Taxonomy" id="38151"/>
    <lineage>
        <taxon>Eukaryota</taxon>
        <taxon>Metazoa</taxon>
        <taxon>Ecdysozoa</taxon>
        <taxon>Arthropoda</taxon>
        <taxon>Hexapoda</taxon>
        <taxon>Insecta</taxon>
        <taxon>Pterygota</taxon>
        <taxon>Neoptera</taxon>
        <taxon>Paraneoptera</taxon>
        <taxon>Hemiptera</taxon>
        <taxon>Auchenorrhyncha</taxon>
        <taxon>Cercopoidea</taxon>
        <taxon>Clastopteridae</taxon>
        <taxon>Clastoptera</taxon>
    </lineage>
</organism>